<dbReference type="AlphaFoldDB" id="A0A6P5G3R4"/>
<feature type="domain" description="Casparian strip membrane protein" evidence="10">
    <location>
        <begin position="124"/>
        <end position="264"/>
    </location>
</feature>
<dbReference type="OrthoDB" id="749363at2759"/>
<evidence type="ECO:0000256" key="9">
    <source>
        <dbReference type="SAM" id="MobiDB-lite"/>
    </source>
</evidence>
<feature type="transmembrane region" description="Helical" evidence="8">
    <location>
        <begin position="250"/>
        <end position="271"/>
    </location>
</feature>
<evidence type="ECO:0000313" key="11">
    <source>
        <dbReference type="Proteomes" id="UP000515123"/>
    </source>
</evidence>
<proteinExistence type="inferred from homology"/>
<evidence type="ECO:0000256" key="5">
    <source>
        <dbReference type="ARBA" id="ARBA00022692"/>
    </source>
</evidence>
<comment type="subunit">
    <text evidence="3 8">Homodimer and heterodimers.</text>
</comment>
<evidence type="ECO:0000256" key="7">
    <source>
        <dbReference type="ARBA" id="ARBA00023136"/>
    </source>
</evidence>
<dbReference type="Proteomes" id="UP000515123">
    <property type="component" value="Linkage group 14"/>
</dbReference>
<dbReference type="GeneID" id="109720339"/>
<comment type="subcellular location">
    <subcellularLocation>
        <location evidence="1 8">Cell membrane</location>
        <topology evidence="1 8">Multi-pass membrane protein</topology>
    </subcellularLocation>
</comment>
<dbReference type="GO" id="GO:0005886">
    <property type="term" value="C:plasma membrane"/>
    <property type="evidence" value="ECO:0007669"/>
    <property type="project" value="UniProtKB-SubCell"/>
</dbReference>
<dbReference type="PANTHER" id="PTHR33573">
    <property type="entry name" value="CASP-LIKE PROTEIN 4A4"/>
    <property type="match status" value="1"/>
</dbReference>
<evidence type="ECO:0000256" key="3">
    <source>
        <dbReference type="ARBA" id="ARBA00011489"/>
    </source>
</evidence>
<feature type="region of interest" description="Disordered" evidence="9">
    <location>
        <begin position="1"/>
        <end position="50"/>
    </location>
</feature>
<keyword evidence="5 8" id="KW-0812">Transmembrane</keyword>
<accession>A0A6P5G3R4</accession>
<evidence type="ECO:0000256" key="4">
    <source>
        <dbReference type="ARBA" id="ARBA00022475"/>
    </source>
</evidence>
<keyword evidence="6 8" id="KW-1133">Transmembrane helix</keyword>
<organism evidence="11 12">
    <name type="scientific">Ananas comosus</name>
    <name type="common">Pineapple</name>
    <name type="synonym">Ananas ananas</name>
    <dbReference type="NCBI Taxonomy" id="4615"/>
    <lineage>
        <taxon>Eukaryota</taxon>
        <taxon>Viridiplantae</taxon>
        <taxon>Streptophyta</taxon>
        <taxon>Embryophyta</taxon>
        <taxon>Tracheophyta</taxon>
        <taxon>Spermatophyta</taxon>
        <taxon>Magnoliopsida</taxon>
        <taxon>Liliopsida</taxon>
        <taxon>Poales</taxon>
        <taxon>Bromeliaceae</taxon>
        <taxon>Bromelioideae</taxon>
        <taxon>Ananas</taxon>
    </lineage>
</organism>
<feature type="compositionally biased region" description="Pro residues" evidence="9">
    <location>
        <begin position="10"/>
        <end position="21"/>
    </location>
</feature>
<evidence type="ECO:0000256" key="1">
    <source>
        <dbReference type="ARBA" id="ARBA00004651"/>
    </source>
</evidence>
<comment type="similarity">
    <text evidence="2 8">Belongs to the Casparian strip membrane proteins (CASP) family.</text>
</comment>
<comment type="caution">
    <text evidence="8">Lacks conserved residue(s) required for the propagation of feature annotation.</text>
</comment>
<reference evidence="12" key="2">
    <citation type="submission" date="2025-08" db="UniProtKB">
        <authorList>
            <consortium name="RefSeq"/>
        </authorList>
    </citation>
    <scope>IDENTIFICATION</scope>
    <source>
        <tissue evidence="12">Leaf</tissue>
    </source>
</reference>
<reference evidence="11" key="1">
    <citation type="journal article" date="2015" name="Nat. Genet.">
        <title>The pineapple genome and the evolution of CAM photosynthesis.</title>
        <authorList>
            <person name="Ming R."/>
            <person name="VanBuren R."/>
            <person name="Wai C.M."/>
            <person name="Tang H."/>
            <person name="Schatz M.C."/>
            <person name="Bowers J.E."/>
            <person name="Lyons E."/>
            <person name="Wang M.L."/>
            <person name="Chen J."/>
            <person name="Biggers E."/>
            <person name="Zhang J."/>
            <person name="Huang L."/>
            <person name="Zhang L."/>
            <person name="Miao W."/>
            <person name="Zhang J."/>
            <person name="Ye Z."/>
            <person name="Miao C."/>
            <person name="Lin Z."/>
            <person name="Wang H."/>
            <person name="Zhou H."/>
            <person name="Yim W.C."/>
            <person name="Priest H.D."/>
            <person name="Zheng C."/>
            <person name="Woodhouse M."/>
            <person name="Edger P.P."/>
            <person name="Guyot R."/>
            <person name="Guo H.B."/>
            <person name="Guo H."/>
            <person name="Zheng G."/>
            <person name="Singh R."/>
            <person name="Sharma A."/>
            <person name="Min X."/>
            <person name="Zheng Y."/>
            <person name="Lee H."/>
            <person name="Gurtowski J."/>
            <person name="Sedlazeck F.J."/>
            <person name="Harkess A."/>
            <person name="McKain M.R."/>
            <person name="Liao Z."/>
            <person name="Fang J."/>
            <person name="Liu J."/>
            <person name="Zhang X."/>
            <person name="Zhang Q."/>
            <person name="Hu W."/>
            <person name="Qin Y."/>
            <person name="Wang K."/>
            <person name="Chen L.Y."/>
            <person name="Shirley N."/>
            <person name="Lin Y.R."/>
            <person name="Liu L.Y."/>
            <person name="Hernandez A.G."/>
            <person name="Wright C.L."/>
            <person name="Bulone V."/>
            <person name="Tuskan G.A."/>
            <person name="Heath K."/>
            <person name="Zee F."/>
            <person name="Moore P.H."/>
            <person name="Sunkar R."/>
            <person name="Leebens-Mack J.H."/>
            <person name="Mockler T."/>
            <person name="Bennetzen J.L."/>
            <person name="Freeling M."/>
            <person name="Sankoff D."/>
            <person name="Paterson A.H."/>
            <person name="Zhu X."/>
            <person name="Yang X."/>
            <person name="Smith J.A."/>
            <person name="Cushman J.C."/>
            <person name="Paull R.E."/>
            <person name="Yu Q."/>
        </authorList>
    </citation>
    <scope>NUCLEOTIDE SEQUENCE [LARGE SCALE GENOMIC DNA]</scope>
    <source>
        <strain evidence="11">cv. F153</strain>
    </source>
</reference>
<evidence type="ECO:0000256" key="2">
    <source>
        <dbReference type="ARBA" id="ARBA00007651"/>
    </source>
</evidence>
<protein>
    <recommendedName>
        <fullName evidence="8">CASP-like protein</fullName>
    </recommendedName>
</protein>
<feature type="transmembrane region" description="Helical" evidence="8">
    <location>
        <begin position="209"/>
        <end position="229"/>
    </location>
</feature>
<dbReference type="InterPro" id="IPR006459">
    <property type="entry name" value="CASP/CASPL"/>
</dbReference>
<dbReference type="Pfam" id="PF04535">
    <property type="entry name" value="CASP_dom"/>
    <property type="match status" value="1"/>
</dbReference>
<feature type="compositionally biased region" description="Gly residues" evidence="9">
    <location>
        <begin position="110"/>
        <end position="122"/>
    </location>
</feature>
<keyword evidence="7 8" id="KW-0472">Membrane</keyword>
<evidence type="ECO:0000259" key="10">
    <source>
        <dbReference type="Pfam" id="PF04535"/>
    </source>
</evidence>
<keyword evidence="11" id="KW-1185">Reference proteome</keyword>
<dbReference type="PANTHER" id="PTHR33573:SF46">
    <property type="entry name" value="CASP-LIKE PROTEIN 2A1"/>
    <property type="match status" value="1"/>
</dbReference>
<dbReference type="InterPro" id="IPR006702">
    <property type="entry name" value="CASP_dom"/>
</dbReference>
<evidence type="ECO:0000256" key="8">
    <source>
        <dbReference type="RuleBase" id="RU361233"/>
    </source>
</evidence>
<evidence type="ECO:0000313" key="12">
    <source>
        <dbReference type="RefSeq" id="XP_020102979.1"/>
    </source>
</evidence>
<sequence>MTVTTTVPYPFLPSLPAPAPTSAPETENSERVRVRAKPRKKGGGDRNPVLRPTCRILTIERNPLHQHSILSQPQLPPINDSSSSPSIPVSVLGGIQRVGGRSDDEDDGGGGHGGGGGAAGAGEDGVRTLETLLRVVPMGLCLAALVVMLKNSQSNDFRAVSYSNLAAFKYLVYANGICAAYSLFSAFYSAVPRPSSLSRSWAVFFFDQVLTYVVLAAGTVSAEVIYLAYNGDKEVTWSRECGVFGGFCRRATASVGITFGAAACYILLSLISSYRLFSTFEAPIPLLSGGKAGDIAA</sequence>
<keyword evidence="4 8" id="KW-1003">Cell membrane</keyword>
<evidence type="ECO:0000256" key="6">
    <source>
        <dbReference type="ARBA" id="ARBA00022989"/>
    </source>
</evidence>
<dbReference type="NCBIfam" id="TIGR01569">
    <property type="entry name" value="A_tha_TIGR01569"/>
    <property type="match status" value="1"/>
</dbReference>
<name>A0A6P5G3R4_ANACO</name>
<gene>
    <name evidence="12" type="primary">LOC109720339</name>
</gene>
<feature type="region of interest" description="Disordered" evidence="9">
    <location>
        <begin position="96"/>
        <end position="122"/>
    </location>
</feature>
<feature type="transmembrane region" description="Helical" evidence="8">
    <location>
        <begin position="170"/>
        <end position="189"/>
    </location>
</feature>
<dbReference type="RefSeq" id="XP_020102979.1">
    <property type="nucleotide sequence ID" value="XM_020247390.1"/>
</dbReference>